<keyword evidence="6" id="KW-0326">Glycosidase</keyword>
<feature type="domain" description="Cell wall protein YJL171C/Tos1 N-terminal" evidence="9">
    <location>
        <begin position="5"/>
        <end position="70"/>
    </location>
</feature>
<evidence type="ECO:0000256" key="3">
    <source>
        <dbReference type="ARBA" id="ARBA00012780"/>
    </source>
</evidence>
<accession>A0A1E3PD16</accession>
<evidence type="ECO:0000256" key="2">
    <source>
        <dbReference type="ARBA" id="ARBA00006055"/>
    </source>
</evidence>
<sequence length="280" mass="30969">EYGVIEFDNFGFEGYYRHVKKLDDSDSCKCELASNSDRTIFSGPNSPLDEEVSVHFRGPLVLSQFAYYTSDNFQVGSNSGSDWQRLSYYDASSQTAQNVTFLTAAGKNSSCLGKALTYAGSDGISEAKSATILAENTKIASDQEYILFTNTSCGKSGFGKDCGVYRDGIPAYHGFNGTTKMFLFEFQMPEETSQDEDSFDYYDMPAIWLLNAHIPRTSQYPTNGNCSCWGSGCGEFDIFEVMNTTEANHLFSTIHDYQGTDNIQTGIQAQGYIERSTSST</sequence>
<dbReference type="Pfam" id="PF10287">
    <property type="entry name" value="YJL171C_Tos1_C"/>
    <property type="match status" value="1"/>
</dbReference>
<keyword evidence="4" id="KW-0732">Signal</keyword>
<dbReference type="RefSeq" id="XP_019041984.1">
    <property type="nucleotide sequence ID" value="XM_019180614.1"/>
</dbReference>
<dbReference type="EC" id="3.2.1.39" evidence="3"/>
<dbReference type="GO" id="GO:0071555">
    <property type="term" value="P:cell wall organization"/>
    <property type="evidence" value="ECO:0007669"/>
    <property type="project" value="UniProtKB-KW"/>
</dbReference>
<name>A0A1E3PD16_WICAA</name>
<proteinExistence type="inferred from homology"/>
<evidence type="ECO:0000259" key="9">
    <source>
        <dbReference type="Pfam" id="PF10290"/>
    </source>
</evidence>
<dbReference type="AlphaFoldDB" id="A0A1E3PD16"/>
<feature type="non-terminal residue" evidence="10">
    <location>
        <position position="1"/>
    </location>
</feature>
<feature type="domain" description="Cell wall protein YJL171C/Tos1 C-terminal" evidence="8">
    <location>
        <begin position="81"/>
        <end position="280"/>
    </location>
</feature>
<evidence type="ECO:0000256" key="7">
    <source>
        <dbReference type="ARBA" id="ARBA00023316"/>
    </source>
</evidence>
<keyword evidence="5" id="KW-0378">Hydrolase</keyword>
<reference evidence="10 11" key="1">
    <citation type="journal article" date="2016" name="Proc. Natl. Acad. Sci. U.S.A.">
        <title>Comparative genomics of biotechnologically important yeasts.</title>
        <authorList>
            <person name="Riley R."/>
            <person name="Haridas S."/>
            <person name="Wolfe K.H."/>
            <person name="Lopes M.R."/>
            <person name="Hittinger C.T."/>
            <person name="Goeker M."/>
            <person name="Salamov A.A."/>
            <person name="Wisecaver J.H."/>
            <person name="Long T.M."/>
            <person name="Calvey C.H."/>
            <person name="Aerts A.L."/>
            <person name="Barry K.W."/>
            <person name="Choi C."/>
            <person name="Clum A."/>
            <person name="Coughlan A.Y."/>
            <person name="Deshpande S."/>
            <person name="Douglass A.P."/>
            <person name="Hanson S.J."/>
            <person name="Klenk H.-P."/>
            <person name="LaButti K.M."/>
            <person name="Lapidus A."/>
            <person name="Lindquist E.A."/>
            <person name="Lipzen A.M."/>
            <person name="Meier-Kolthoff J.P."/>
            <person name="Ohm R.A."/>
            <person name="Otillar R.P."/>
            <person name="Pangilinan J.L."/>
            <person name="Peng Y."/>
            <person name="Rokas A."/>
            <person name="Rosa C.A."/>
            <person name="Scheuner C."/>
            <person name="Sibirny A.A."/>
            <person name="Slot J.C."/>
            <person name="Stielow J.B."/>
            <person name="Sun H."/>
            <person name="Kurtzman C.P."/>
            <person name="Blackwell M."/>
            <person name="Grigoriev I.V."/>
            <person name="Jeffries T.W."/>
        </authorList>
    </citation>
    <scope>NUCLEOTIDE SEQUENCE [LARGE SCALE GENOMIC DNA]</scope>
    <source>
        <strain evidence="11">ATCC 58044 / CBS 1984 / NCYC 433 / NRRL Y-366-8</strain>
    </source>
</reference>
<keyword evidence="7" id="KW-0961">Cell wall biogenesis/degradation</keyword>
<dbReference type="InterPro" id="IPR018807">
    <property type="entry name" value="YJL171C/Tos1_N"/>
</dbReference>
<feature type="non-terminal residue" evidence="10">
    <location>
        <position position="280"/>
    </location>
</feature>
<dbReference type="PANTHER" id="PTHR31737">
    <property type="entry name" value="PROTEIN TOS1"/>
    <property type="match status" value="1"/>
</dbReference>
<dbReference type="GO" id="GO:0009277">
    <property type="term" value="C:fungal-type cell wall"/>
    <property type="evidence" value="ECO:0007669"/>
    <property type="project" value="EnsemblFungi"/>
</dbReference>
<dbReference type="GeneID" id="30197860"/>
<dbReference type="Pfam" id="PF10290">
    <property type="entry name" value="YJL171C_Tos1_N"/>
    <property type="match status" value="1"/>
</dbReference>
<comment type="catalytic activity">
    <reaction evidence="1">
        <text>Hydrolysis of (1-&gt;3)-beta-D-glucosidic linkages in (1-&gt;3)-beta-D-glucans.</text>
        <dbReference type="EC" id="3.2.1.39"/>
    </reaction>
</comment>
<evidence type="ECO:0000313" key="11">
    <source>
        <dbReference type="Proteomes" id="UP000094112"/>
    </source>
</evidence>
<evidence type="ECO:0000256" key="4">
    <source>
        <dbReference type="ARBA" id="ARBA00022729"/>
    </source>
</evidence>
<organism evidence="10 11">
    <name type="scientific">Wickerhamomyces anomalus (strain ATCC 58044 / CBS 1984 / NCYC 433 / NRRL Y-366-8)</name>
    <name type="common">Yeast</name>
    <name type="synonym">Hansenula anomala</name>
    <dbReference type="NCBI Taxonomy" id="683960"/>
    <lineage>
        <taxon>Eukaryota</taxon>
        <taxon>Fungi</taxon>
        <taxon>Dikarya</taxon>
        <taxon>Ascomycota</taxon>
        <taxon>Saccharomycotina</taxon>
        <taxon>Saccharomycetes</taxon>
        <taxon>Phaffomycetales</taxon>
        <taxon>Wickerhamomycetaceae</taxon>
        <taxon>Wickerhamomyces</taxon>
    </lineage>
</organism>
<evidence type="ECO:0000256" key="1">
    <source>
        <dbReference type="ARBA" id="ARBA00000382"/>
    </source>
</evidence>
<dbReference type="Proteomes" id="UP000094112">
    <property type="component" value="Unassembled WGS sequence"/>
</dbReference>
<gene>
    <name evidence="10" type="ORF">WICANDRAFT_14607</name>
</gene>
<dbReference type="STRING" id="683960.A0A1E3PD16"/>
<dbReference type="OrthoDB" id="118256at2759"/>
<evidence type="ECO:0000256" key="5">
    <source>
        <dbReference type="ARBA" id="ARBA00022801"/>
    </source>
</evidence>
<dbReference type="PANTHER" id="PTHR31737:SF3">
    <property type="entry name" value="CELL WALL PROTEIN YJL171C"/>
    <property type="match status" value="1"/>
</dbReference>
<dbReference type="GO" id="GO:0042973">
    <property type="term" value="F:glucan endo-1,3-beta-D-glucosidase activity"/>
    <property type="evidence" value="ECO:0007669"/>
    <property type="project" value="UniProtKB-EC"/>
</dbReference>
<dbReference type="EMBL" id="KV454208">
    <property type="protein sequence ID" value="ODQ62777.1"/>
    <property type="molecule type" value="Genomic_DNA"/>
</dbReference>
<evidence type="ECO:0000259" key="8">
    <source>
        <dbReference type="Pfam" id="PF10287"/>
    </source>
</evidence>
<evidence type="ECO:0000256" key="6">
    <source>
        <dbReference type="ARBA" id="ARBA00023295"/>
    </source>
</evidence>
<evidence type="ECO:0000313" key="10">
    <source>
        <dbReference type="EMBL" id="ODQ62777.1"/>
    </source>
</evidence>
<comment type="similarity">
    <text evidence="2">Belongs to the PGA52 family.</text>
</comment>
<protein>
    <recommendedName>
        <fullName evidence="3">glucan endo-1,3-beta-D-glucosidase</fullName>
        <ecNumber evidence="3">3.2.1.39</ecNumber>
    </recommendedName>
</protein>
<keyword evidence="11" id="KW-1185">Reference proteome</keyword>
<dbReference type="InterPro" id="IPR018805">
    <property type="entry name" value="YJL171C/Tos1_C"/>
</dbReference>